<sequence>MEEFDYIVVGAGSAGCVLANRLSADPGCRVALVEAGSDTRHLLVESPLTWMQASSDPRFDWGFMAEPDPGLDGRQQPIPRGRLMGGCSSVNGTMYIRGAAADYDAWAAMGHAGWSYADLLPLFRRTEANWRGASGIHGADGEMAVSPMLPDETLTPAFLAAARELGLPECPDFNVPRPEGFGMPDCTIRQGRRASTVRAFIDPVAGRRNLSVLSGCLVRRVLLADGRATGVEVERGGEVLRIGARREVILSAGAFGSPQLLMLSGIGPAADLQAQGIAVAADLPDVGRNLQDHPIAMAIWKAAVAVDFNRQIRLDQLVLNYLRWELAGKGQLSQSPMSVQGFVRSGDGQDRPDIQFQIVHSGYDARPWFPGWRPRPTDMLSCGAILLNPESRGTVTLASADPRDLARVQFNFMIAEGDRERLRAGFRFIRRFLATQAAQKVAAFELAPGPDAEDDAAIDAWLRASLISAGHPAGTCAMGKVVDSELRVHGVAGLRVADASIMPALIRGNTHAPTVVIAEKAAELIRA</sequence>
<accession>A0A844YVH0</accession>
<dbReference type="SUPFAM" id="SSF54373">
    <property type="entry name" value="FAD-linked reductases, C-terminal domain"/>
    <property type="match status" value="1"/>
</dbReference>
<reference evidence="7 8" key="1">
    <citation type="submission" date="2019-12" db="EMBL/GenBank/DDBJ databases">
        <title>Genomic-based taxomic classification of the family Erythrobacteraceae.</title>
        <authorList>
            <person name="Xu L."/>
        </authorList>
    </citation>
    <scope>NUCLEOTIDE SEQUENCE [LARGE SCALE GENOMIC DNA]</scope>
    <source>
        <strain evidence="7 8">M0322</strain>
    </source>
</reference>
<dbReference type="Gene3D" id="3.30.410.40">
    <property type="match status" value="1"/>
</dbReference>
<dbReference type="OrthoDB" id="9785276at2"/>
<evidence type="ECO:0000256" key="2">
    <source>
        <dbReference type="ARBA" id="ARBA00010790"/>
    </source>
</evidence>
<dbReference type="Proteomes" id="UP000466966">
    <property type="component" value="Unassembled WGS sequence"/>
</dbReference>
<proteinExistence type="inferred from homology"/>
<name>A0A844YVH0_9SPHN</name>
<evidence type="ECO:0000256" key="1">
    <source>
        <dbReference type="ARBA" id="ARBA00001974"/>
    </source>
</evidence>
<dbReference type="GO" id="GO:0016614">
    <property type="term" value="F:oxidoreductase activity, acting on CH-OH group of donors"/>
    <property type="evidence" value="ECO:0007669"/>
    <property type="project" value="InterPro"/>
</dbReference>
<keyword evidence="4 5" id="KW-0274">FAD</keyword>
<keyword evidence="3" id="KW-0285">Flavoprotein</keyword>
<comment type="similarity">
    <text evidence="2">Belongs to the GMC oxidoreductase family.</text>
</comment>
<gene>
    <name evidence="7" type="ORF">GRI99_05125</name>
</gene>
<dbReference type="Pfam" id="PF05199">
    <property type="entry name" value="GMC_oxred_C"/>
    <property type="match status" value="1"/>
</dbReference>
<dbReference type="InterPro" id="IPR012132">
    <property type="entry name" value="GMC_OxRdtase"/>
</dbReference>
<dbReference type="GO" id="GO:0050660">
    <property type="term" value="F:flavin adenine dinucleotide binding"/>
    <property type="evidence" value="ECO:0007669"/>
    <property type="project" value="InterPro"/>
</dbReference>
<comment type="cofactor">
    <cofactor evidence="1 5">
        <name>FAD</name>
        <dbReference type="ChEBI" id="CHEBI:57692"/>
    </cofactor>
</comment>
<evidence type="ECO:0000256" key="3">
    <source>
        <dbReference type="ARBA" id="ARBA00022630"/>
    </source>
</evidence>
<evidence type="ECO:0000259" key="6">
    <source>
        <dbReference type="PROSITE" id="PS00624"/>
    </source>
</evidence>
<dbReference type="AlphaFoldDB" id="A0A844YVH0"/>
<evidence type="ECO:0000256" key="5">
    <source>
        <dbReference type="PIRSR" id="PIRSR000137-2"/>
    </source>
</evidence>
<keyword evidence="8" id="KW-1185">Reference proteome</keyword>
<dbReference type="PANTHER" id="PTHR11552">
    <property type="entry name" value="GLUCOSE-METHANOL-CHOLINE GMC OXIDOREDUCTASE"/>
    <property type="match status" value="1"/>
</dbReference>
<comment type="caution">
    <text evidence="7">The sequence shown here is derived from an EMBL/GenBank/DDBJ whole genome shotgun (WGS) entry which is preliminary data.</text>
</comment>
<evidence type="ECO:0000256" key="4">
    <source>
        <dbReference type="ARBA" id="ARBA00022827"/>
    </source>
</evidence>
<dbReference type="PANTHER" id="PTHR11552:SF147">
    <property type="entry name" value="CHOLINE DEHYDROGENASE, MITOCHONDRIAL"/>
    <property type="match status" value="1"/>
</dbReference>
<dbReference type="InterPro" id="IPR007867">
    <property type="entry name" value="GMC_OxRtase_C"/>
</dbReference>
<protein>
    <submittedName>
        <fullName evidence="7">FAD-binding protein</fullName>
    </submittedName>
</protein>
<dbReference type="PROSITE" id="PS00624">
    <property type="entry name" value="GMC_OXRED_2"/>
    <property type="match status" value="1"/>
</dbReference>
<dbReference type="PIRSF" id="PIRSF000137">
    <property type="entry name" value="Alcohol_oxidase"/>
    <property type="match status" value="1"/>
</dbReference>
<evidence type="ECO:0000313" key="7">
    <source>
        <dbReference type="EMBL" id="MXO71020.1"/>
    </source>
</evidence>
<dbReference type="InterPro" id="IPR036188">
    <property type="entry name" value="FAD/NAD-bd_sf"/>
</dbReference>
<feature type="domain" description="Glucose-methanol-choline oxidoreductase N-terminal" evidence="6">
    <location>
        <begin position="253"/>
        <end position="267"/>
    </location>
</feature>
<organism evidence="7 8">
    <name type="scientific">Alteraurantiacibacter buctensis</name>
    <dbReference type="NCBI Taxonomy" id="1503981"/>
    <lineage>
        <taxon>Bacteria</taxon>
        <taxon>Pseudomonadati</taxon>
        <taxon>Pseudomonadota</taxon>
        <taxon>Alphaproteobacteria</taxon>
        <taxon>Sphingomonadales</taxon>
        <taxon>Erythrobacteraceae</taxon>
        <taxon>Alteraurantiacibacter</taxon>
    </lineage>
</organism>
<dbReference type="Pfam" id="PF00732">
    <property type="entry name" value="GMC_oxred_N"/>
    <property type="match status" value="1"/>
</dbReference>
<dbReference type="Gene3D" id="3.50.50.60">
    <property type="entry name" value="FAD/NAD(P)-binding domain"/>
    <property type="match status" value="1"/>
</dbReference>
<dbReference type="EMBL" id="WTYV01000002">
    <property type="protein sequence ID" value="MXO71020.1"/>
    <property type="molecule type" value="Genomic_DNA"/>
</dbReference>
<dbReference type="InterPro" id="IPR000172">
    <property type="entry name" value="GMC_OxRdtase_N"/>
</dbReference>
<dbReference type="SUPFAM" id="SSF51905">
    <property type="entry name" value="FAD/NAD(P)-binding domain"/>
    <property type="match status" value="1"/>
</dbReference>
<feature type="binding site" evidence="5">
    <location>
        <position position="218"/>
    </location>
    <ligand>
        <name>FAD</name>
        <dbReference type="ChEBI" id="CHEBI:57692"/>
    </ligand>
</feature>
<evidence type="ECO:0000313" key="8">
    <source>
        <dbReference type="Proteomes" id="UP000466966"/>
    </source>
</evidence>